<feature type="region of interest" description="Disordered" evidence="1">
    <location>
        <begin position="532"/>
        <end position="552"/>
    </location>
</feature>
<keyword evidence="2" id="KW-1133">Transmembrane helix</keyword>
<dbReference type="InterPro" id="IPR003609">
    <property type="entry name" value="Pan_app"/>
</dbReference>
<dbReference type="Pfam" id="PF00024">
    <property type="entry name" value="PAN_1"/>
    <property type="match status" value="1"/>
</dbReference>
<comment type="caution">
    <text evidence="4">The sequence shown here is derived from an EMBL/GenBank/DDBJ whole genome shotgun (WGS) entry which is preliminary data.</text>
</comment>
<feature type="domain" description="Apple" evidence="3">
    <location>
        <begin position="1"/>
        <end position="72"/>
    </location>
</feature>
<dbReference type="Gene3D" id="3.50.4.10">
    <property type="entry name" value="Hepatocyte Growth Factor"/>
    <property type="match status" value="1"/>
</dbReference>
<evidence type="ECO:0000256" key="1">
    <source>
        <dbReference type="SAM" id="MobiDB-lite"/>
    </source>
</evidence>
<organism evidence="4 5">
    <name type="scientific">Bugula neritina</name>
    <name type="common">Brown bryozoan</name>
    <name type="synonym">Sertularia neritina</name>
    <dbReference type="NCBI Taxonomy" id="10212"/>
    <lineage>
        <taxon>Eukaryota</taxon>
        <taxon>Metazoa</taxon>
        <taxon>Spiralia</taxon>
        <taxon>Lophotrochozoa</taxon>
        <taxon>Bryozoa</taxon>
        <taxon>Gymnolaemata</taxon>
        <taxon>Cheilostomatida</taxon>
        <taxon>Flustrina</taxon>
        <taxon>Buguloidea</taxon>
        <taxon>Bugulidae</taxon>
        <taxon>Bugula</taxon>
    </lineage>
</organism>
<feature type="compositionally biased region" description="Polar residues" evidence="1">
    <location>
        <begin position="541"/>
        <end position="552"/>
    </location>
</feature>
<name>A0A7J7J528_BUGNE</name>
<evidence type="ECO:0000313" key="5">
    <source>
        <dbReference type="Proteomes" id="UP000593567"/>
    </source>
</evidence>
<sequence length="552" mass="61830">MLLYGVSTLFVTNEDECRAQCMQQTSFICASINYRHDDGECKLLVENNQTAYTVYSRAGVSRQFKYSIRPKCADSSPSITNLKIRDYGSGAHDFMLLFNYKIEADGYLVGWKYLIGHSTDYCDSYAAVWRQTGEGNSSVFNMITETLLTPEDTSTGEIRFQLVQNSTEVVRKGDFLALYTVKNNNSTCLGSLVSFRENMPRDHLAYISSNPNRNRRDRLEASDVGVQTRAVALRAYIAAGQIRITWEFPATAPNQELATTHFKIECSDNSNFNTVISSKLVSIEYRETVISNLNIQQPYYARVSTVRNYNGEELIQDVYTVSSLFCAEKGRVASTDVFITESEVLQPEEEITFTVSIPSLEADDCVSSVTLTYGSGQLSYQKKTGSWTFTKQQGVTFELTIKVELIDGHENIIWQEEYTTGWTIGVAASVPTGLLIILLAAILIVVLVRRLSGTESRGKRSQPDTECSRMELLPTSTVEENAAPTSPDAPDVPNTPGVSYAPGVQDRPKQNLKYEKLNLQAAVDNHDYEKVNQNREHNSVHYENSSTFIDSR</sequence>
<gene>
    <name evidence="4" type="ORF">EB796_020393</name>
</gene>
<evidence type="ECO:0000259" key="3">
    <source>
        <dbReference type="PROSITE" id="PS50948"/>
    </source>
</evidence>
<protein>
    <recommendedName>
        <fullName evidence="3">Apple domain-containing protein</fullName>
    </recommendedName>
</protein>
<reference evidence="4" key="1">
    <citation type="submission" date="2020-06" db="EMBL/GenBank/DDBJ databases">
        <title>Draft genome of Bugula neritina, a colonial animal packing powerful symbionts and potential medicines.</title>
        <authorList>
            <person name="Rayko M."/>
        </authorList>
    </citation>
    <scope>NUCLEOTIDE SEQUENCE [LARGE SCALE GENOMIC DNA]</scope>
    <source>
        <strain evidence="4">Kwan_BN1</strain>
    </source>
</reference>
<feature type="transmembrane region" description="Helical" evidence="2">
    <location>
        <begin position="422"/>
        <end position="448"/>
    </location>
</feature>
<dbReference type="Proteomes" id="UP000593567">
    <property type="component" value="Unassembled WGS sequence"/>
</dbReference>
<dbReference type="EMBL" id="VXIV02003071">
    <property type="protein sequence ID" value="KAF6021300.1"/>
    <property type="molecule type" value="Genomic_DNA"/>
</dbReference>
<keyword evidence="5" id="KW-1185">Reference proteome</keyword>
<dbReference type="AlphaFoldDB" id="A0A7J7J528"/>
<dbReference type="PROSITE" id="PS50948">
    <property type="entry name" value="PAN"/>
    <property type="match status" value="1"/>
</dbReference>
<dbReference type="SUPFAM" id="SSF57414">
    <property type="entry name" value="Hairpin loop containing domain-like"/>
    <property type="match status" value="1"/>
</dbReference>
<evidence type="ECO:0000313" key="4">
    <source>
        <dbReference type="EMBL" id="KAF6021300.1"/>
    </source>
</evidence>
<evidence type="ECO:0000256" key="2">
    <source>
        <dbReference type="SAM" id="Phobius"/>
    </source>
</evidence>
<accession>A0A7J7J528</accession>
<dbReference type="SUPFAM" id="SSF49265">
    <property type="entry name" value="Fibronectin type III"/>
    <property type="match status" value="1"/>
</dbReference>
<proteinExistence type="predicted"/>
<keyword evidence="2" id="KW-0812">Transmembrane</keyword>
<feature type="region of interest" description="Disordered" evidence="1">
    <location>
        <begin position="476"/>
        <end position="511"/>
    </location>
</feature>
<dbReference type="InterPro" id="IPR036116">
    <property type="entry name" value="FN3_sf"/>
</dbReference>
<keyword evidence="2" id="KW-0472">Membrane</keyword>
<dbReference type="CDD" id="cd01099">
    <property type="entry name" value="PAN_AP_HGF"/>
    <property type="match status" value="1"/>
</dbReference>